<proteinExistence type="predicted"/>
<comment type="caution">
    <text evidence="1">The sequence shown here is derived from an EMBL/GenBank/DDBJ whole genome shotgun (WGS) entry which is preliminary data.</text>
</comment>
<name>A0ACC1HAN8_9FUNG</name>
<protein>
    <submittedName>
        <fullName evidence="1">Autophagy protein</fullName>
    </submittedName>
</protein>
<accession>A0ACC1HAN8</accession>
<gene>
    <name evidence="1" type="primary">atg6_2</name>
    <name evidence="1" type="ORF">EV182_006600</name>
</gene>
<keyword evidence="2" id="KW-1185">Reference proteome</keyword>
<evidence type="ECO:0000313" key="1">
    <source>
        <dbReference type="EMBL" id="KAJ1672738.1"/>
    </source>
</evidence>
<dbReference type="EMBL" id="JAMZIH010007912">
    <property type="protein sequence ID" value="KAJ1672738.1"/>
    <property type="molecule type" value="Genomic_DNA"/>
</dbReference>
<dbReference type="Proteomes" id="UP001145114">
    <property type="component" value="Unassembled WGS sequence"/>
</dbReference>
<organism evidence="1 2">
    <name type="scientific">Spiromyces aspiralis</name>
    <dbReference type="NCBI Taxonomy" id="68401"/>
    <lineage>
        <taxon>Eukaryota</taxon>
        <taxon>Fungi</taxon>
        <taxon>Fungi incertae sedis</taxon>
        <taxon>Zoopagomycota</taxon>
        <taxon>Kickxellomycotina</taxon>
        <taxon>Kickxellomycetes</taxon>
        <taxon>Kickxellales</taxon>
        <taxon>Kickxellaceae</taxon>
        <taxon>Spiromyces</taxon>
    </lineage>
</organism>
<sequence>MGSYSRIERVEEDKASYELYGSGELHIGRIFHNRRFDQAMVAYLNCLQQLARVVEQYDTSLKLPYPIEHDRVGGVSIKLQFSNEETWTRALHHTLLNAKWVLAFASSFDPAAAAGRISDAADLD</sequence>
<reference evidence="1" key="1">
    <citation type="submission" date="2022-06" db="EMBL/GenBank/DDBJ databases">
        <title>Phylogenomic reconstructions and comparative analyses of Kickxellomycotina fungi.</title>
        <authorList>
            <person name="Reynolds N.K."/>
            <person name="Stajich J.E."/>
            <person name="Barry K."/>
            <person name="Grigoriev I.V."/>
            <person name="Crous P."/>
            <person name="Smith M.E."/>
        </authorList>
    </citation>
    <scope>NUCLEOTIDE SEQUENCE</scope>
    <source>
        <strain evidence="1">RSA 2271</strain>
    </source>
</reference>
<evidence type="ECO:0000313" key="2">
    <source>
        <dbReference type="Proteomes" id="UP001145114"/>
    </source>
</evidence>